<name>A0AC35GED5_9BILA</name>
<proteinExistence type="predicted"/>
<protein>
    <submittedName>
        <fullName evidence="2">Uncharacterized protein</fullName>
    </submittedName>
</protein>
<evidence type="ECO:0000313" key="2">
    <source>
        <dbReference type="WBParaSite" id="PS1159_v2.g4385.t1"/>
    </source>
</evidence>
<organism evidence="1 2">
    <name type="scientific">Panagrolaimus sp. PS1159</name>
    <dbReference type="NCBI Taxonomy" id="55785"/>
    <lineage>
        <taxon>Eukaryota</taxon>
        <taxon>Metazoa</taxon>
        <taxon>Ecdysozoa</taxon>
        <taxon>Nematoda</taxon>
        <taxon>Chromadorea</taxon>
        <taxon>Rhabditida</taxon>
        <taxon>Tylenchina</taxon>
        <taxon>Panagrolaimomorpha</taxon>
        <taxon>Panagrolaimoidea</taxon>
        <taxon>Panagrolaimidae</taxon>
        <taxon>Panagrolaimus</taxon>
    </lineage>
</organism>
<sequence>MSFKSQVLKDISNRIGLFKSIRDPEWLTSRCGEKCAVFINQGLTCTDVILYYMEDNQLQISQKQYAAAAWEAALVIGEGINAYTEKNANEKNVLYN</sequence>
<evidence type="ECO:0000313" key="1">
    <source>
        <dbReference type="Proteomes" id="UP000887580"/>
    </source>
</evidence>
<accession>A0AC35GED5</accession>
<dbReference type="WBParaSite" id="PS1159_v2.g4385.t1">
    <property type="protein sequence ID" value="PS1159_v2.g4385.t1"/>
    <property type="gene ID" value="PS1159_v2.g4385"/>
</dbReference>
<reference evidence="2" key="1">
    <citation type="submission" date="2022-11" db="UniProtKB">
        <authorList>
            <consortium name="WormBaseParasite"/>
        </authorList>
    </citation>
    <scope>IDENTIFICATION</scope>
</reference>
<dbReference type="Proteomes" id="UP000887580">
    <property type="component" value="Unplaced"/>
</dbReference>